<name>A0A173LY01_9MICO</name>
<proteinExistence type="predicted"/>
<dbReference type="OrthoDB" id="5405911at2"/>
<evidence type="ECO:0000313" key="2">
    <source>
        <dbReference type="Proteomes" id="UP000243847"/>
    </source>
</evidence>
<dbReference type="CDD" id="cd04301">
    <property type="entry name" value="NAT_SF"/>
    <property type="match status" value="1"/>
</dbReference>
<organism evidence="1 2">
    <name type="scientific">Aurantimicrobium minutum</name>
    <dbReference type="NCBI Taxonomy" id="708131"/>
    <lineage>
        <taxon>Bacteria</taxon>
        <taxon>Bacillati</taxon>
        <taxon>Actinomycetota</taxon>
        <taxon>Actinomycetes</taxon>
        <taxon>Micrococcales</taxon>
        <taxon>Microbacteriaceae</taxon>
        <taxon>Aurantimicrobium</taxon>
    </lineage>
</organism>
<dbReference type="InterPro" id="IPR031165">
    <property type="entry name" value="GNAT_YJDJ"/>
</dbReference>
<evidence type="ECO:0000313" key="1">
    <source>
        <dbReference type="EMBL" id="BAU99856.1"/>
    </source>
</evidence>
<gene>
    <name evidence="1" type="ORF">AUMI_113140</name>
</gene>
<dbReference type="InterPro" id="IPR016181">
    <property type="entry name" value="Acyl_CoA_acyltransferase"/>
</dbReference>
<dbReference type="KEGG" id="amin:AUMI_113140"/>
<dbReference type="AlphaFoldDB" id="A0A173LY01"/>
<dbReference type="GeneID" id="80452506"/>
<dbReference type="SUPFAM" id="SSF55729">
    <property type="entry name" value="Acyl-CoA N-acyltransferases (Nat)"/>
    <property type="match status" value="1"/>
</dbReference>
<dbReference type="Gene3D" id="3.40.630.30">
    <property type="match status" value="1"/>
</dbReference>
<dbReference type="EMBL" id="AP017457">
    <property type="protein sequence ID" value="BAU99856.1"/>
    <property type="molecule type" value="Genomic_DNA"/>
</dbReference>
<dbReference type="Pfam" id="PF14542">
    <property type="entry name" value="Acetyltransf_CG"/>
    <property type="match status" value="1"/>
</dbReference>
<dbReference type="RefSeq" id="WP_096382754.1">
    <property type="nucleotide sequence ID" value="NZ_AP017457.1"/>
</dbReference>
<sequence>MSTEVVHQPSKSRYVIMIDDKEVGVANYLSRENDIMITGTFIDPAHRNEGLGAILVRQTIDDIIATTTKKVTSGCWFVTQWLDLHPGYVDKARSGGVDAELGNTCRIV</sequence>
<protein>
    <submittedName>
        <fullName evidence="1">Uncharacterized protein</fullName>
    </submittedName>
</protein>
<reference evidence="1 2" key="1">
    <citation type="journal article" date="2016" name="Genome Announc.">
        <title>Complete Genome Sequence of Aurantimicrobium minutum Type Strain KNCT, a Planktonic Ultramicrobacterium Isolated from River Water.</title>
        <authorList>
            <person name="Nakai R."/>
            <person name="Fujisawa T."/>
            <person name="Nakamura Y."/>
            <person name="Nishide H."/>
            <person name="Uchiyama I."/>
            <person name="Baba T."/>
            <person name="Toyoda A."/>
            <person name="Fujiyama A."/>
            <person name="Naganuma T."/>
            <person name="Niki H."/>
        </authorList>
    </citation>
    <scope>NUCLEOTIDE SEQUENCE [LARGE SCALE GENOMIC DNA]</scope>
    <source>
        <strain evidence="1 2">KNC</strain>
    </source>
</reference>
<dbReference type="Proteomes" id="UP000243847">
    <property type="component" value="Chromosome sequence1"/>
</dbReference>
<accession>A0A173LY01</accession>
<dbReference type="PROSITE" id="PS51729">
    <property type="entry name" value="GNAT_YJDJ"/>
    <property type="match status" value="1"/>
</dbReference>